<evidence type="ECO:0000313" key="2">
    <source>
        <dbReference type="Proteomes" id="UP000321570"/>
    </source>
</evidence>
<accession>A0A564YJF3</accession>
<dbReference type="EMBL" id="CABIJS010000244">
    <property type="protein sequence ID" value="VUZ47447.1"/>
    <property type="molecule type" value="Genomic_DNA"/>
</dbReference>
<organism evidence="1 2">
    <name type="scientific">Hymenolepis diminuta</name>
    <name type="common">Rat tapeworm</name>
    <dbReference type="NCBI Taxonomy" id="6216"/>
    <lineage>
        <taxon>Eukaryota</taxon>
        <taxon>Metazoa</taxon>
        <taxon>Spiralia</taxon>
        <taxon>Lophotrochozoa</taxon>
        <taxon>Platyhelminthes</taxon>
        <taxon>Cestoda</taxon>
        <taxon>Eucestoda</taxon>
        <taxon>Cyclophyllidea</taxon>
        <taxon>Hymenolepididae</taxon>
        <taxon>Hymenolepis</taxon>
    </lineage>
</organism>
<evidence type="ECO:0000313" key="1">
    <source>
        <dbReference type="EMBL" id="VUZ47447.1"/>
    </source>
</evidence>
<name>A0A564YJF3_HYMDI</name>
<keyword evidence="2" id="KW-1185">Reference proteome</keyword>
<dbReference type="AlphaFoldDB" id="A0A564YJF3"/>
<protein>
    <submittedName>
        <fullName evidence="1">Uncharacterized protein</fullName>
    </submittedName>
</protein>
<reference evidence="1 2" key="1">
    <citation type="submission" date="2019-07" db="EMBL/GenBank/DDBJ databases">
        <authorList>
            <person name="Jastrzebski P J."/>
            <person name="Paukszto L."/>
            <person name="Jastrzebski P J."/>
        </authorList>
    </citation>
    <scope>NUCLEOTIDE SEQUENCE [LARGE SCALE GENOMIC DNA]</scope>
    <source>
        <strain evidence="1 2">WMS-il1</strain>
    </source>
</reference>
<dbReference type="Proteomes" id="UP000321570">
    <property type="component" value="Unassembled WGS sequence"/>
</dbReference>
<proteinExistence type="predicted"/>
<gene>
    <name evidence="1" type="ORF">WMSIL1_LOCUS7138</name>
</gene>
<sequence length="116" mass="13081">MEVFSVHSKLELKTANKEDNQVELHDSVQEIMIVLKLTSFEDVSADDRQFFSSAYEKITINLLCLRDSYYNLLEFTKAFESLELLQLPNSLLLSSVTLLCCSAARISSSAADISDH</sequence>